<reference evidence="1" key="1">
    <citation type="journal article" date="2019" name="bioRxiv">
        <title>The Genome of the Zebra Mussel, Dreissena polymorpha: A Resource for Invasive Species Research.</title>
        <authorList>
            <person name="McCartney M.A."/>
            <person name="Auch B."/>
            <person name="Kono T."/>
            <person name="Mallez S."/>
            <person name="Zhang Y."/>
            <person name="Obille A."/>
            <person name="Becker A."/>
            <person name="Abrahante J.E."/>
            <person name="Garbe J."/>
            <person name="Badalamenti J.P."/>
            <person name="Herman A."/>
            <person name="Mangelson H."/>
            <person name="Liachko I."/>
            <person name="Sullivan S."/>
            <person name="Sone E.D."/>
            <person name="Koren S."/>
            <person name="Silverstein K.A.T."/>
            <person name="Beckman K.B."/>
            <person name="Gohl D.M."/>
        </authorList>
    </citation>
    <scope>NUCLEOTIDE SEQUENCE</scope>
    <source>
        <strain evidence="1">Duluth1</strain>
        <tissue evidence="1">Whole animal</tissue>
    </source>
</reference>
<evidence type="ECO:0000313" key="1">
    <source>
        <dbReference type="EMBL" id="KAH3728038.1"/>
    </source>
</evidence>
<protein>
    <submittedName>
        <fullName evidence="1">Uncharacterized protein</fullName>
    </submittedName>
</protein>
<sequence>MQDAAYAPNDVDIHISNVDIHISISKYIIHTSIKAETGHRPSTVSTQLLTKFGEDRRGYNLNWPYMPHHLPNTPAQNPDKLSASKKNAKSPGIDTFPWSGTIFQVSLDIIRAKFNVLTKFHEDWM</sequence>
<dbReference type="Proteomes" id="UP000828390">
    <property type="component" value="Unassembled WGS sequence"/>
</dbReference>
<dbReference type="EMBL" id="JAIWYP010000012">
    <property type="protein sequence ID" value="KAH3728038.1"/>
    <property type="molecule type" value="Genomic_DNA"/>
</dbReference>
<keyword evidence="2" id="KW-1185">Reference proteome</keyword>
<proteinExistence type="predicted"/>
<dbReference type="AlphaFoldDB" id="A0A9D4HSP7"/>
<organism evidence="1 2">
    <name type="scientific">Dreissena polymorpha</name>
    <name type="common">Zebra mussel</name>
    <name type="synonym">Mytilus polymorpha</name>
    <dbReference type="NCBI Taxonomy" id="45954"/>
    <lineage>
        <taxon>Eukaryota</taxon>
        <taxon>Metazoa</taxon>
        <taxon>Spiralia</taxon>
        <taxon>Lophotrochozoa</taxon>
        <taxon>Mollusca</taxon>
        <taxon>Bivalvia</taxon>
        <taxon>Autobranchia</taxon>
        <taxon>Heteroconchia</taxon>
        <taxon>Euheterodonta</taxon>
        <taxon>Imparidentia</taxon>
        <taxon>Neoheterodontei</taxon>
        <taxon>Myida</taxon>
        <taxon>Dreissenoidea</taxon>
        <taxon>Dreissenidae</taxon>
        <taxon>Dreissena</taxon>
    </lineage>
</organism>
<comment type="caution">
    <text evidence="1">The sequence shown here is derived from an EMBL/GenBank/DDBJ whole genome shotgun (WGS) entry which is preliminary data.</text>
</comment>
<reference evidence="1" key="2">
    <citation type="submission" date="2020-11" db="EMBL/GenBank/DDBJ databases">
        <authorList>
            <person name="McCartney M.A."/>
            <person name="Auch B."/>
            <person name="Kono T."/>
            <person name="Mallez S."/>
            <person name="Becker A."/>
            <person name="Gohl D.M."/>
            <person name="Silverstein K.A.T."/>
            <person name="Koren S."/>
            <person name="Bechman K.B."/>
            <person name="Herman A."/>
            <person name="Abrahante J.E."/>
            <person name="Garbe J."/>
        </authorList>
    </citation>
    <scope>NUCLEOTIDE SEQUENCE</scope>
    <source>
        <strain evidence="1">Duluth1</strain>
        <tissue evidence="1">Whole animal</tissue>
    </source>
</reference>
<evidence type="ECO:0000313" key="2">
    <source>
        <dbReference type="Proteomes" id="UP000828390"/>
    </source>
</evidence>
<accession>A0A9D4HSP7</accession>
<gene>
    <name evidence="1" type="ORF">DPMN_053984</name>
</gene>
<name>A0A9D4HSP7_DREPO</name>